<evidence type="ECO:0000256" key="2">
    <source>
        <dbReference type="SAM" id="SignalP"/>
    </source>
</evidence>
<feature type="compositionally biased region" description="Polar residues" evidence="1">
    <location>
        <begin position="42"/>
        <end position="51"/>
    </location>
</feature>
<feature type="signal peptide" evidence="2">
    <location>
        <begin position="1"/>
        <end position="15"/>
    </location>
</feature>
<accession>A0A183Q8P1</accession>
<gene>
    <name evidence="3" type="ORF">SMTD_LOCUS22977</name>
</gene>
<dbReference type="EMBL" id="UZAL01057272">
    <property type="protein sequence ID" value="VDP89435.1"/>
    <property type="molecule type" value="Genomic_DNA"/>
</dbReference>
<feature type="chain" id="PRO_5043713796" evidence="2">
    <location>
        <begin position="16"/>
        <end position="107"/>
    </location>
</feature>
<dbReference type="Proteomes" id="UP000269396">
    <property type="component" value="Unassembled WGS sequence"/>
</dbReference>
<protein>
    <submittedName>
        <fullName evidence="3">Uncharacterized protein</fullName>
    </submittedName>
</protein>
<keyword evidence="2" id="KW-0732">Signal</keyword>
<keyword evidence="4" id="KW-1185">Reference proteome</keyword>
<evidence type="ECO:0000313" key="3">
    <source>
        <dbReference type="EMBL" id="VDP89435.1"/>
    </source>
</evidence>
<organism evidence="3 4">
    <name type="scientific">Schistosoma mattheei</name>
    <dbReference type="NCBI Taxonomy" id="31246"/>
    <lineage>
        <taxon>Eukaryota</taxon>
        <taxon>Metazoa</taxon>
        <taxon>Spiralia</taxon>
        <taxon>Lophotrochozoa</taxon>
        <taxon>Platyhelminthes</taxon>
        <taxon>Trematoda</taxon>
        <taxon>Digenea</taxon>
        <taxon>Strigeidida</taxon>
        <taxon>Schistosomatoidea</taxon>
        <taxon>Schistosomatidae</taxon>
        <taxon>Schistosoma</taxon>
    </lineage>
</organism>
<feature type="non-terminal residue" evidence="3">
    <location>
        <position position="107"/>
    </location>
</feature>
<proteinExistence type="predicted"/>
<dbReference type="AlphaFoldDB" id="A0A183Q8P1"/>
<dbReference type="STRING" id="31246.A0A183Q8P1"/>
<reference evidence="3 4" key="1">
    <citation type="submission" date="2018-11" db="EMBL/GenBank/DDBJ databases">
        <authorList>
            <consortium name="Pathogen Informatics"/>
        </authorList>
    </citation>
    <scope>NUCLEOTIDE SEQUENCE [LARGE SCALE GENOMIC DNA]</scope>
    <source>
        <strain>Denwood</strain>
        <strain evidence="4">Zambia</strain>
    </source>
</reference>
<evidence type="ECO:0000256" key="1">
    <source>
        <dbReference type="SAM" id="MobiDB-lite"/>
    </source>
</evidence>
<evidence type="ECO:0000313" key="4">
    <source>
        <dbReference type="Proteomes" id="UP000269396"/>
    </source>
</evidence>
<sequence>MFHFLFISLSSEVSSQPSRRPRPPPPPPPPRSGSWIGKISASAPTINDNTTSRACIQYDHEPPSSCSEIKVNTFSDNPATTQYMNQQSCISQTFHTSPYSNTHSSLP</sequence>
<name>A0A183Q8P1_9TREM</name>
<feature type="region of interest" description="Disordered" evidence="1">
    <location>
        <begin position="9"/>
        <end position="51"/>
    </location>
</feature>